<dbReference type="AlphaFoldDB" id="A0AAV7VNH7"/>
<comment type="caution">
    <text evidence="2">The sequence shown here is derived from an EMBL/GenBank/DDBJ whole genome shotgun (WGS) entry which is preliminary data.</text>
</comment>
<accession>A0AAV7VNH7</accession>
<sequence length="111" mass="12167">MIRFAHNSALLVRDSCPKKGKIQSYVDPQTGSSTIHASTTLYRHQLQLNNPAAHKVTARSPPRPALRQGGRLPTPGPPESPRANRQLQHQFAATESPAAVSSIQLRVAKYH</sequence>
<name>A0AAV7VNH7_PLEWA</name>
<evidence type="ECO:0000256" key="1">
    <source>
        <dbReference type="SAM" id="MobiDB-lite"/>
    </source>
</evidence>
<organism evidence="2 3">
    <name type="scientific">Pleurodeles waltl</name>
    <name type="common">Iberian ribbed newt</name>
    <dbReference type="NCBI Taxonomy" id="8319"/>
    <lineage>
        <taxon>Eukaryota</taxon>
        <taxon>Metazoa</taxon>
        <taxon>Chordata</taxon>
        <taxon>Craniata</taxon>
        <taxon>Vertebrata</taxon>
        <taxon>Euteleostomi</taxon>
        <taxon>Amphibia</taxon>
        <taxon>Batrachia</taxon>
        <taxon>Caudata</taxon>
        <taxon>Salamandroidea</taxon>
        <taxon>Salamandridae</taxon>
        <taxon>Pleurodelinae</taxon>
        <taxon>Pleurodeles</taxon>
    </lineage>
</organism>
<feature type="region of interest" description="Disordered" evidence="1">
    <location>
        <begin position="48"/>
        <end position="98"/>
    </location>
</feature>
<feature type="compositionally biased region" description="Polar residues" evidence="1">
    <location>
        <begin position="83"/>
        <end position="98"/>
    </location>
</feature>
<protein>
    <submittedName>
        <fullName evidence="2">Uncharacterized protein</fullName>
    </submittedName>
</protein>
<evidence type="ECO:0000313" key="2">
    <source>
        <dbReference type="EMBL" id="KAJ1202242.1"/>
    </source>
</evidence>
<dbReference type="EMBL" id="JANPWB010000003">
    <property type="protein sequence ID" value="KAJ1202242.1"/>
    <property type="molecule type" value="Genomic_DNA"/>
</dbReference>
<proteinExistence type="predicted"/>
<reference evidence="2" key="1">
    <citation type="journal article" date="2022" name="bioRxiv">
        <title>Sequencing and chromosome-scale assembly of the giantPleurodeles waltlgenome.</title>
        <authorList>
            <person name="Brown T."/>
            <person name="Elewa A."/>
            <person name="Iarovenko S."/>
            <person name="Subramanian E."/>
            <person name="Araus A.J."/>
            <person name="Petzold A."/>
            <person name="Susuki M."/>
            <person name="Suzuki K.-i.T."/>
            <person name="Hayashi T."/>
            <person name="Toyoda A."/>
            <person name="Oliveira C."/>
            <person name="Osipova E."/>
            <person name="Leigh N.D."/>
            <person name="Simon A."/>
            <person name="Yun M.H."/>
        </authorList>
    </citation>
    <scope>NUCLEOTIDE SEQUENCE</scope>
    <source>
        <strain evidence="2">20211129_DDA</strain>
        <tissue evidence="2">Liver</tissue>
    </source>
</reference>
<gene>
    <name evidence="2" type="ORF">NDU88_006042</name>
</gene>
<keyword evidence="3" id="KW-1185">Reference proteome</keyword>
<evidence type="ECO:0000313" key="3">
    <source>
        <dbReference type="Proteomes" id="UP001066276"/>
    </source>
</evidence>
<dbReference type="Proteomes" id="UP001066276">
    <property type="component" value="Chromosome 2_1"/>
</dbReference>